<feature type="active site" evidence="4">
    <location>
        <position position="444"/>
    </location>
</feature>
<dbReference type="OrthoDB" id="1937899at2759"/>
<evidence type="ECO:0000259" key="7">
    <source>
        <dbReference type="Pfam" id="PF05028"/>
    </source>
</evidence>
<evidence type="ECO:0000313" key="9">
    <source>
        <dbReference type="EnsemblMetazoa" id="CLYHEMP015618.1"/>
    </source>
</evidence>
<feature type="compositionally biased region" description="Low complexity" evidence="6">
    <location>
        <begin position="118"/>
        <end position="128"/>
    </location>
</feature>
<dbReference type="Pfam" id="PF05028">
    <property type="entry name" value="PARG_cat_C"/>
    <property type="match status" value="1"/>
</dbReference>
<dbReference type="PANTHER" id="PTHR12837">
    <property type="entry name" value="POLY ADP-RIBOSE GLYCOHYDROLASE"/>
    <property type="match status" value="1"/>
</dbReference>
<reference evidence="9" key="1">
    <citation type="submission" date="2021-01" db="UniProtKB">
        <authorList>
            <consortium name="EnsemblMetazoa"/>
        </authorList>
    </citation>
    <scope>IDENTIFICATION</scope>
</reference>
<evidence type="ECO:0000256" key="1">
    <source>
        <dbReference type="ARBA" id="ARBA00009545"/>
    </source>
</evidence>
<proteinExistence type="inferred from homology"/>
<dbReference type="AlphaFoldDB" id="A0A7M5X1A6"/>
<dbReference type="GO" id="GO:0009225">
    <property type="term" value="P:nucleotide-sugar metabolic process"/>
    <property type="evidence" value="ECO:0007669"/>
    <property type="project" value="TreeGrafter"/>
</dbReference>
<evidence type="ECO:0000256" key="5">
    <source>
        <dbReference type="PIRSR" id="PIRSR607724-2"/>
    </source>
</evidence>
<dbReference type="InterPro" id="IPR046372">
    <property type="entry name" value="PARG_cat_C"/>
</dbReference>
<evidence type="ECO:0000256" key="2">
    <source>
        <dbReference type="ARBA" id="ARBA00012255"/>
    </source>
</evidence>
<keyword evidence="10" id="KW-1185">Reference proteome</keyword>
<dbReference type="GeneID" id="136815971"/>
<evidence type="ECO:0000256" key="4">
    <source>
        <dbReference type="PIRSR" id="PIRSR607724-1"/>
    </source>
</evidence>
<comment type="similarity">
    <text evidence="1">Belongs to the poly(ADP-ribose) glycohydrolase family.</text>
</comment>
<evidence type="ECO:0000313" key="10">
    <source>
        <dbReference type="Proteomes" id="UP000594262"/>
    </source>
</evidence>
<sequence length="687" mass="78467">MSDRGVIESNGTDQKPPIATSDEPSSQKRKTKQISLSDYFTKRRKMSTTNNEKTETEDSSDASKREILASAAERRLNNPIKRSVSLLDESEAEKRLSVVTKETSSVVPSNHENDDNVVKTNSSENENSSSKEEEEETKQTKVEIPPHFNRSPYCYDALPSLTPNSHHTVLFKPHIMQNKTPLPYPDKYKDRWDKDHVRMPCSPENLYPTRDKKVQNRWELVETTLLQTFSSSNDLEEAILVYNHHYKDKWNFHSWHSYCNIVLDAVQREELFSTLLPGIVNLALQLPNVVTQPPKLLKQGCDHTMTFSQHQIACLLANAFFCTFPRRNSLKSSEYCNYPDINFSRVFRGIHDVVNEVKTEKLKCILNYFRRVLLDMPTGTVTFHRKVLNESDFPDWENSGVEFGDLYVTSDGSIEVEGEGFLQVDFANRMIGGGVVGNGCVQEEIRFLLCPEMIVARLFTEKLNANESLLIIGAERYNSYSGYASTFKFTGNFNDFTARDRWGRRYCEMVAIDAHVFHCYKDQFKGPSLKRELVKAYCGFRQKAQQAKIAVATGNWGCGAFGGDVYLKSLLQLIAASQSGRDIVYFTFRDEGLVEKLRNMHEYLRKNKVTIGKLWSYLVKYGNILKSNTEHVPLYPYLKDLHEKYEAITDDDASSCNEDNPLEIRGVPCEIPSDMSPLSPDYAGDTP</sequence>
<dbReference type="InterPro" id="IPR048362">
    <property type="entry name" value="PARG_helical"/>
</dbReference>
<feature type="region of interest" description="Disordered" evidence="6">
    <location>
        <begin position="1"/>
        <end position="142"/>
    </location>
</feature>
<feature type="domain" description="PARG helical" evidence="8">
    <location>
        <begin position="266"/>
        <end position="385"/>
    </location>
</feature>
<organism evidence="9 10">
    <name type="scientific">Clytia hemisphaerica</name>
    <dbReference type="NCBI Taxonomy" id="252671"/>
    <lineage>
        <taxon>Eukaryota</taxon>
        <taxon>Metazoa</taxon>
        <taxon>Cnidaria</taxon>
        <taxon>Hydrozoa</taxon>
        <taxon>Hydroidolina</taxon>
        <taxon>Leptothecata</taxon>
        <taxon>Obeliida</taxon>
        <taxon>Clytiidae</taxon>
        <taxon>Clytia</taxon>
    </lineage>
</organism>
<dbReference type="Pfam" id="PF20811">
    <property type="entry name" value="PARG_cat_N"/>
    <property type="match status" value="1"/>
</dbReference>
<dbReference type="GO" id="GO:0004649">
    <property type="term" value="F:poly(ADP-ribose) glycohydrolase activity"/>
    <property type="evidence" value="ECO:0007669"/>
    <property type="project" value="UniProtKB-EC"/>
</dbReference>
<evidence type="ECO:0000259" key="8">
    <source>
        <dbReference type="Pfam" id="PF20811"/>
    </source>
</evidence>
<feature type="binding site" evidence="5">
    <location>
        <position position="442"/>
    </location>
    <ligand>
        <name>substrate</name>
    </ligand>
</feature>
<feature type="domain" description="PARG catalytic Macro" evidence="7">
    <location>
        <begin position="394"/>
        <end position="593"/>
    </location>
</feature>
<dbReference type="GO" id="GO:0005634">
    <property type="term" value="C:nucleus"/>
    <property type="evidence" value="ECO:0007669"/>
    <property type="project" value="TreeGrafter"/>
</dbReference>
<accession>A0A7M5X1A6</accession>
<protein>
    <recommendedName>
        <fullName evidence="2">poly(ADP-ribose) glycohydrolase</fullName>
        <ecNumber evidence="2">3.2.1.143</ecNumber>
    </recommendedName>
</protein>
<dbReference type="RefSeq" id="XP_066928494.1">
    <property type="nucleotide sequence ID" value="XM_067072393.1"/>
</dbReference>
<feature type="active site" evidence="4">
    <location>
        <position position="425"/>
    </location>
</feature>
<keyword evidence="3" id="KW-0378">Hydrolase</keyword>
<dbReference type="InterPro" id="IPR007724">
    <property type="entry name" value="Poly_GlycHdrlase"/>
</dbReference>
<dbReference type="GO" id="GO:0005737">
    <property type="term" value="C:cytoplasm"/>
    <property type="evidence" value="ECO:0007669"/>
    <property type="project" value="TreeGrafter"/>
</dbReference>
<evidence type="ECO:0000256" key="3">
    <source>
        <dbReference type="ARBA" id="ARBA00022801"/>
    </source>
</evidence>
<dbReference type="GO" id="GO:0006282">
    <property type="term" value="P:regulation of DNA repair"/>
    <property type="evidence" value="ECO:0007669"/>
    <property type="project" value="InterPro"/>
</dbReference>
<dbReference type="GO" id="GO:1990966">
    <property type="term" value="P:ATP generation from poly-ADP-D-ribose"/>
    <property type="evidence" value="ECO:0007669"/>
    <property type="project" value="TreeGrafter"/>
</dbReference>
<name>A0A7M5X1A6_9CNID</name>
<dbReference type="PANTHER" id="PTHR12837:SF15">
    <property type="entry name" value="POLY(ADP-RIBOSE) GLYCOHYDROLASE"/>
    <property type="match status" value="1"/>
</dbReference>
<evidence type="ECO:0000256" key="6">
    <source>
        <dbReference type="SAM" id="MobiDB-lite"/>
    </source>
</evidence>
<feature type="compositionally biased region" description="Basic and acidic residues" evidence="6">
    <location>
        <begin position="52"/>
        <end position="76"/>
    </location>
</feature>
<feature type="binding site" evidence="5">
    <location>
        <position position="483"/>
    </location>
    <ligand>
        <name>substrate</name>
    </ligand>
</feature>
<feature type="compositionally biased region" description="Polar residues" evidence="6">
    <location>
        <begin position="100"/>
        <end position="110"/>
    </location>
</feature>
<dbReference type="EC" id="3.2.1.143" evidence="2"/>
<dbReference type="GO" id="GO:0005975">
    <property type="term" value="P:carbohydrate metabolic process"/>
    <property type="evidence" value="ECO:0007669"/>
    <property type="project" value="InterPro"/>
</dbReference>
<dbReference type="Proteomes" id="UP000594262">
    <property type="component" value="Unplaced"/>
</dbReference>
<dbReference type="EnsemblMetazoa" id="CLYHEMT015618.1">
    <property type="protein sequence ID" value="CLYHEMP015618.1"/>
    <property type="gene ID" value="CLYHEMG015618"/>
</dbReference>
<feature type="binding site" evidence="5">
    <location>
        <position position="428"/>
    </location>
    <ligand>
        <name>substrate</name>
    </ligand>
</feature>
<feature type="active site" evidence="4">
    <location>
        <position position="443"/>
    </location>
</feature>